<sequence length="185" mass="19884">MAFLTQSQLLEMGFKKLGSNVKISDKASIYNCDQIEIGDNSRIDDFCVVSGKVTIGRNVHLAVFNNVAGGDLGVTLEDFSGLAYGCHVFSQSDDYSGKTLTNPTVPAEFKMEAKAPVKIGKHVIVGTSSIVMPGVEIAEGCSVGVMTLVNKTTEPWGVYFGIPARRIKTRSQELLALEAKYLSAT</sequence>
<evidence type="ECO:0000313" key="5">
    <source>
        <dbReference type="Proteomes" id="UP001148184"/>
    </source>
</evidence>
<dbReference type="GO" id="GO:0016746">
    <property type="term" value="F:acyltransferase activity"/>
    <property type="evidence" value="ECO:0007669"/>
    <property type="project" value="UniProtKB-KW"/>
</dbReference>
<gene>
    <name evidence="4" type="ORF">M5G17_07380</name>
</gene>
<organism evidence="4 5">
    <name type="scientific">Pseudomonas rubra</name>
    <dbReference type="NCBI Taxonomy" id="2942627"/>
    <lineage>
        <taxon>Bacteria</taxon>
        <taxon>Pseudomonadati</taxon>
        <taxon>Pseudomonadota</taxon>
        <taxon>Gammaproteobacteria</taxon>
        <taxon>Pseudomonadales</taxon>
        <taxon>Pseudomonadaceae</taxon>
        <taxon>Pseudomonas</taxon>
    </lineage>
</organism>
<proteinExistence type="inferred from homology"/>
<dbReference type="Proteomes" id="UP001148184">
    <property type="component" value="Unassembled WGS sequence"/>
</dbReference>
<dbReference type="InterPro" id="IPR011004">
    <property type="entry name" value="Trimer_LpxA-like_sf"/>
</dbReference>
<evidence type="ECO:0000256" key="2">
    <source>
        <dbReference type="ARBA" id="ARBA00022679"/>
    </source>
</evidence>
<dbReference type="InterPro" id="IPR050179">
    <property type="entry name" value="Trans_hexapeptide_repeat"/>
</dbReference>
<keyword evidence="5" id="KW-1185">Reference proteome</keyword>
<keyword evidence="2" id="KW-0808">Transferase</keyword>
<evidence type="ECO:0000256" key="3">
    <source>
        <dbReference type="ARBA" id="ARBA00023315"/>
    </source>
</evidence>
<dbReference type="CDD" id="cd04647">
    <property type="entry name" value="LbH_MAT_like"/>
    <property type="match status" value="1"/>
</dbReference>
<name>A0ABT5P5U6_9PSED</name>
<dbReference type="Gene3D" id="2.160.10.10">
    <property type="entry name" value="Hexapeptide repeat proteins"/>
    <property type="match status" value="1"/>
</dbReference>
<evidence type="ECO:0000313" key="4">
    <source>
        <dbReference type="EMBL" id="MDD1013502.1"/>
    </source>
</evidence>
<accession>A0ABT5P5U6</accession>
<keyword evidence="3 4" id="KW-0012">Acyltransferase</keyword>
<reference evidence="4 5" key="1">
    <citation type="submission" date="2022-05" db="EMBL/GenBank/DDBJ databases">
        <title>Novel Pseudomonas spp. Isolated from a Rainbow Trout Aquaculture Facility.</title>
        <authorList>
            <person name="Testerman T."/>
            <person name="Graf J."/>
        </authorList>
    </citation>
    <scope>NUCLEOTIDE SEQUENCE [LARGE SCALE GENOMIC DNA]</scope>
    <source>
        <strain evidence="4 5">ID1025</strain>
    </source>
</reference>
<dbReference type="PANTHER" id="PTHR43300">
    <property type="entry name" value="ACETYLTRANSFERASE"/>
    <property type="match status" value="1"/>
</dbReference>
<evidence type="ECO:0000256" key="1">
    <source>
        <dbReference type="ARBA" id="ARBA00007274"/>
    </source>
</evidence>
<dbReference type="PANTHER" id="PTHR43300:SF12">
    <property type="entry name" value="CHLORAMPHENICOL ACETYLTRANSFERASE"/>
    <property type="match status" value="1"/>
</dbReference>
<dbReference type="SUPFAM" id="SSF51161">
    <property type="entry name" value="Trimeric LpxA-like enzymes"/>
    <property type="match status" value="1"/>
</dbReference>
<protein>
    <submittedName>
        <fullName evidence="4">Acyltransferase</fullName>
    </submittedName>
</protein>
<dbReference type="EMBL" id="JAMDGZ010000015">
    <property type="protein sequence ID" value="MDD1013502.1"/>
    <property type="molecule type" value="Genomic_DNA"/>
</dbReference>
<comment type="caution">
    <text evidence="4">The sequence shown here is derived from an EMBL/GenBank/DDBJ whole genome shotgun (WGS) entry which is preliminary data.</text>
</comment>
<dbReference type="RefSeq" id="WP_273892327.1">
    <property type="nucleotide sequence ID" value="NZ_JAMDGP010000035.1"/>
</dbReference>
<comment type="similarity">
    <text evidence="1">Belongs to the transferase hexapeptide repeat family.</text>
</comment>